<evidence type="ECO:0000256" key="5">
    <source>
        <dbReference type="ARBA" id="ARBA00023152"/>
    </source>
</evidence>
<dbReference type="Gene3D" id="3.30.70.2130">
    <property type="entry name" value="Metalloenzyme domain"/>
    <property type="match status" value="1"/>
</dbReference>
<evidence type="ECO:0000313" key="8">
    <source>
        <dbReference type="EMBL" id="MEJ8566759.1"/>
    </source>
</evidence>
<accession>A0AAW9R5F6</accession>
<dbReference type="PANTHER" id="PTHR31209">
    <property type="entry name" value="COFACTOR-INDEPENDENT PHOSPHOGLYCERATE MUTASE"/>
    <property type="match status" value="1"/>
</dbReference>
<dbReference type="InterPro" id="IPR004456">
    <property type="entry name" value="Pglycerate_mutase_ApgM"/>
</dbReference>
<dbReference type="AlphaFoldDB" id="A0AAW9R5F6"/>
<comment type="caution">
    <text evidence="8">The sequence shown here is derived from an EMBL/GenBank/DDBJ whole genome shotgun (WGS) entry which is preliminary data.</text>
</comment>
<comment type="catalytic activity">
    <reaction evidence="1">
        <text>(2R)-2-phosphoglycerate = (2R)-3-phosphoglycerate</text>
        <dbReference type="Rhea" id="RHEA:15901"/>
        <dbReference type="ChEBI" id="CHEBI:58272"/>
        <dbReference type="ChEBI" id="CHEBI:58289"/>
        <dbReference type="EC" id="5.4.2.12"/>
    </reaction>
</comment>
<dbReference type="Pfam" id="PF01676">
    <property type="entry name" value="Metalloenzyme"/>
    <property type="match status" value="1"/>
</dbReference>
<evidence type="ECO:0000256" key="6">
    <source>
        <dbReference type="SAM" id="MobiDB-lite"/>
    </source>
</evidence>
<dbReference type="InterPro" id="IPR017850">
    <property type="entry name" value="Alkaline_phosphatase_core_sf"/>
</dbReference>
<dbReference type="InterPro" id="IPR006124">
    <property type="entry name" value="Metalloenzyme"/>
</dbReference>
<keyword evidence="5" id="KW-0324">Glycolysis</keyword>
<dbReference type="CDD" id="cd16011">
    <property type="entry name" value="iPGM_like"/>
    <property type="match status" value="1"/>
</dbReference>
<dbReference type="EMBL" id="JAZHOG010000002">
    <property type="protein sequence ID" value="MEJ8566759.1"/>
    <property type="molecule type" value="Genomic_DNA"/>
</dbReference>
<dbReference type="SUPFAM" id="SSF53649">
    <property type="entry name" value="Alkaline phosphatase-like"/>
    <property type="match status" value="1"/>
</dbReference>
<gene>
    <name evidence="8" type="ORF">V3330_03875</name>
</gene>
<feature type="region of interest" description="Disordered" evidence="6">
    <location>
        <begin position="46"/>
        <end position="65"/>
    </location>
</feature>
<evidence type="ECO:0000256" key="4">
    <source>
        <dbReference type="ARBA" id="ARBA00005524"/>
    </source>
</evidence>
<protein>
    <submittedName>
        <fullName evidence="8">Alkaline phosphatase family protein</fullName>
    </submittedName>
</protein>
<name>A0AAW9R5F6_9GAMM</name>
<dbReference type="PANTHER" id="PTHR31209:SF0">
    <property type="entry name" value="METALLOENZYME DOMAIN-CONTAINING PROTEIN"/>
    <property type="match status" value="1"/>
</dbReference>
<evidence type="ECO:0000256" key="1">
    <source>
        <dbReference type="ARBA" id="ARBA00000370"/>
    </source>
</evidence>
<evidence type="ECO:0000313" key="9">
    <source>
        <dbReference type="Proteomes" id="UP001359886"/>
    </source>
</evidence>
<evidence type="ECO:0000259" key="7">
    <source>
        <dbReference type="Pfam" id="PF01676"/>
    </source>
</evidence>
<dbReference type="PIRSF" id="PIRSF006392">
    <property type="entry name" value="IPGAM_arch"/>
    <property type="match status" value="1"/>
</dbReference>
<proteinExistence type="inferred from homology"/>
<keyword evidence="9" id="KW-1185">Reference proteome</keyword>
<dbReference type="Proteomes" id="UP001359886">
    <property type="component" value="Unassembled WGS sequence"/>
</dbReference>
<feature type="domain" description="Metalloenzyme" evidence="7">
    <location>
        <begin position="7"/>
        <end position="391"/>
    </location>
</feature>
<dbReference type="GO" id="GO:0046872">
    <property type="term" value="F:metal ion binding"/>
    <property type="evidence" value="ECO:0007669"/>
    <property type="project" value="InterPro"/>
</dbReference>
<evidence type="ECO:0000256" key="3">
    <source>
        <dbReference type="ARBA" id="ARBA00004921"/>
    </source>
</evidence>
<reference evidence="8 9" key="1">
    <citation type="submission" date="2024-02" db="EMBL/GenBank/DDBJ databases">
        <title>A novel Wenzhouxiangellaceae bacterium, isolated from coastal sediments.</title>
        <authorList>
            <person name="Du Z.-J."/>
            <person name="Ye Y.-Q."/>
            <person name="Zhang X.-Y."/>
        </authorList>
    </citation>
    <scope>NUCLEOTIDE SEQUENCE [LARGE SCALE GENOMIC DNA]</scope>
    <source>
        <strain evidence="8 9">CH-27</strain>
    </source>
</reference>
<dbReference type="GO" id="GO:0006096">
    <property type="term" value="P:glycolytic process"/>
    <property type="evidence" value="ECO:0007669"/>
    <property type="project" value="UniProtKB-KW"/>
</dbReference>
<dbReference type="GO" id="GO:0004619">
    <property type="term" value="F:phosphoglycerate mutase activity"/>
    <property type="evidence" value="ECO:0007669"/>
    <property type="project" value="UniProtKB-EC"/>
</dbReference>
<comment type="function">
    <text evidence="2">Catalyzes the interconversion of 2-phosphoglycerate and 3-phosphoglycerate.</text>
</comment>
<organism evidence="8 9">
    <name type="scientific">Elongatibacter sediminis</name>
    <dbReference type="NCBI Taxonomy" id="3119006"/>
    <lineage>
        <taxon>Bacteria</taxon>
        <taxon>Pseudomonadati</taxon>
        <taxon>Pseudomonadota</taxon>
        <taxon>Gammaproteobacteria</taxon>
        <taxon>Chromatiales</taxon>
        <taxon>Wenzhouxiangellaceae</taxon>
        <taxon>Elongatibacter</taxon>
    </lineage>
</organism>
<dbReference type="InterPro" id="IPR042253">
    <property type="entry name" value="Pglycerate_mutase_ApgM_sf"/>
</dbReference>
<comment type="similarity">
    <text evidence="4">Belongs to the BPG-independent phosphoglycerate mutase family. A-PGAM subfamily.</text>
</comment>
<evidence type="ECO:0000256" key="2">
    <source>
        <dbReference type="ARBA" id="ARBA00002315"/>
    </source>
</evidence>
<dbReference type="Gene3D" id="3.40.720.10">
    <property type="entry name" value="Alkaline Phosphatase, subunit A"/>
    <property type="match status" value="2"/>
</dbReference>
<comment type="pathway">
    <text evidence="3">Carbohydrate degradation.</text>
</comment>
<dbReference type="RefSeq" id="WP_354694080.1">
    <property type="nucleotide sequence ID" value="NZ_JAZHOG010000002.1"/>
</dbReference>
<dbReference type="Pfam" id="PF10143">
    <property type="entry name" value="PhosphMutase"/>
    <property type="match status" value="1"/>
</dbReference>
<sequence length="416" mass="43176">MAVVKHRCLVLIADGLGDLPIPELGGRTPLEAAFTPHLDRLASTGEYGQLDPLAPGQTPNTDSGTGMLMGLPPSQADLLRRGSVEAAGAGRVLDKGEIAVRANFATVEPGDQGLVVTDRRAGRIGSGVAQLVDALDGLDLGGGVHAELQPTEQHRAVLVLSGGDLQPTITDTDPGDGPLPLPLPPSRACAPGGERAADKLNAFIAAAHERLRDHPLNQRRRAAGKPPANGIITRGTGGAVSLDNRVNALGLRAALVSGCNTVRGLGRLFGFSILQDPRFTADSATDIDAKIAVALEALVNCDIVFLHIKAPDLHAHDRDPAGKRDVIERLDAALAPLMDRDLVIACAADHTTDSNTGFHTADPVPALLHKPGMTPAGNGVKFGEDACRSGTMPRQDSAAFLLRVLAAMGVKGTPPE</sequence>